<proteinExistence type="predicted"/>
<dbReference type="Pfam" id="PF11832">
    <property type="entry name" value="DUF3352"/>
    <property type="match status" value="1"/>
</dbReference>
<dbReference type="InterPro" id="IPR021787">
    <property type="entry name" value="DUF3352"/>
</dbReference>
<name>A0A842ITX3_9FLAO</name>
<dbReference type="Proteomes" id="UP000533900">
    <property type="component" value="Unassembled WGS sequence"/>
</dbReference>
<accession>A0A842ITX3</accession>
<dbReference type="RefSeq" id="WP_185790204.1">
    <property type="nucleotide sequence ID" value="NZ_JACLCP010000005.1"/>
</dbReference>
<dbReference type="AlphaFoldDB" id="A0A842ITX3"/>
<comment type="caution">
    <text evidence="1">The sequence shown here is derived from an EMBL/GenBank/DDBJ whole genome shotgun (WGS) entry which is preliminary data.</text>
</comment>
<keyword evidence="2" id="KW-1185">Reference proteome</keyword>
<organism evidence="1 2">
    <name type="scientific">Winogradskyella flava</name>
    <dbReference type="NCBI Taxonomy" id="1884876"/>
    <lineage>
        <taxon>Bacteria</taxon>
        <taxon>Pseudomonadati</taxon>
        <taxon>Bacteroidota</taxon>
        <taxon>Flavobacteriia</taxon>
        <taxon>Flavobacteriales</taxon>
        <taxon>Flavobacteriaceae</taxon>
        <taxon>Winogradskyella</taxon>
    </lineage>
</organism>
<dbReference type="SUPFAM" id="SSF69322">
    <property type="entry name" value="Tricorn protease domain 2"/>
    <property type="match status" value="1"/>
</dbReference>
<gene>
    <name evidence="1" type="ORF">H7F21_15445</name>
</gene>
<dbReference type="PROSITE" id="PS51257">
    <property type="entry name" value="PROKAR_LIPOPROTEIN"/>
    <property type="match status" value="1"/>
</dbReference>
<sequence>MKRLFFFLVLLSAIVSCHRDYNKIKSPNEFLPTEVNSVILVNELNDFTKNIEKHDILSDIYIKELRTTSKILENLNTTRQIAIAFLNQDYLILTENDSTLFILDSIENHMSENIDKSKISKTQIDSTIFYHKVLNNVFAASNNLELLNTLSSETRNQKLKELIETTDSTSVASLIFKTNSVSYSKFLFSEVEENSRRNYTVLDLTYSDDNVQYNGLTTSNDSILNKIDVFKNTVAQKINVPKIAPYNIGSLKSITYDDFSVFNKNLSILNNVALDSTQTFLNFTNEIALTDDAIFIHSFDTDLILESIDDKSSVETYREIEIYEFGRPDFFQNKLRPFIEFESVGYFFAYNEFVVFSNSPEILRSVISSILSNNTLANSDAYKNIIENLSEQASFFIFKNSAELSKILQKDLKGYNANAVEFVYEDNYAHVNGIIQKFKRRRASNSVTESFTTSIKADLISAPQTVKNHITNAHDIALQDANNVLHLISSSGSVLWQKQLQGNILGKIEQIDMYKNGRLQLAFATPNRLYVLDRNGNDVAPFPLKFNDQITQPLSVFDYDKQKNYRLLITQGTSLLMYDARGKSISGFSYKSNDSKISTQPKHLRIGSKDYIAFTTGDNLKILNRQGNTRINVKDKIRFSDNELFLYQNKFTSTNTLGQLVQVDTKGKVSTKNLNLSDKHHLETTSKTLVSLTENKLQIKSRTVDLDYGDYTAPRIFYLNNKIYVTTTDLQSKKVYLFDSQAKPIPNFPVFGTSAAELQELDKDNSLELITQADNKTIVVYEIH</sequence>
<evidence type="ECO:0000313" key="1">
    <source>
        <dbReference type="EMBL" id="MBC2846500.1"/>
    </source>
</evidence>
<evidence type="ECO:0000313" key="2">
    <source>
        <dbReference type="Proteomes" id="UP000533900"/>
    </source>
</evidence>
<protein>
    <submittedName>
        <fullName evidence="1">Ribonuclease HII</fullName>
    </submittedName>
</protein>
<reference evidence="1" key="1">
    <citation type="submission" date="2020-08" db="EMBL/GenBank/DDBJ databases">
        <title>Winogradskyella ouciana sp. nov., isolated from the hadal seawater of the Mariana Trench.</title>
        <authorList>
            <person name="He X."/>
        </authorList>
    </citation>
    <scope>NUCLEOTIDE SEQUENCE [LARGE SCALE GENOMIC DNA]</scope>
    <source>
        <strain evidence="1">KCTC 52348</strain>
    </source>
</reference>
<dbReference type="EMBL" id="JACLCP010000005">
    <property type="protein sequence ID" value="MBC2846500.1"/>
    <property type="molecule type" value="Genomic_DNA"/>
</dbReference>